<accession>A0A0F9UAX6</accession>
<comment type="caution">
    <text evidence="2">The sequence shown here is derived from an EMBL/GenBank/DDBJ whole genome shotgun (WGS) entry which is preliminary data.</text>
</comment>
<dbReference type="EMBL" id="LAZR01000170">
    <property type="protein sequence ID" value="KKN84537.1"/>
    <property type="molecule type" value="Genomic_DNA"/>
</dbReference>
<name>A0A0F9UAX6_9ZZZZ</name>
<dbReference type="AlphaFoldDB" id="A0A0F9UAX6"/>
<proteinExistence type="predicted"/>
<gene>
    <name evidence="2" type="ORF">LCGC14_0288030</name>
</gene>
<reference evidence="2" key="1">
    <citation type="journal article" date="2015" name="Nature">
        <title>Complex archaea that bridge the gap between prokaryotes and eukaryotes.</title>
        <authorList>
            <person name="Spang A."/>
            <person name="Saw J.H."/>
            <person name="Jorgensen S.L."/>
            <person name="Zaremba-Niedzwiedzka K."/>
            <person name="Martijn J."/>
            <person name="Lind A.E."/>
            <person name="van Eijk R."/>
            <person name="Schleper C."/>
            <person name="Guy L."/>
            <person name="Ettema T.J."/>
        </authorList>
    </citation>
    <scope>NUCLEOTIDE SEQUENCE</scope>
</reference>
<evidence type="ECO:0000313" key="2">
    <source>
        <dbReference type="EMBL" id="KKN84537.1"/>
    </source>
</evidence>
<sequence length="260" mass="28258">MSTNAHHRMGGAALVAGSLVLLSHLAVLPATAQDGAAPRDIPEGFVLPGPPPVNAPEAGEAKPSSPAETPANPMTFARTPEKGTTDWPCIQRRVDTISPAQIWNGPDVADAANVERTDAMRALVDRVVARRLPLDEAATMVKDFVGELPEAEREATATAIVADILDRLNRERGEVMVGIERYGAKQKALAQRLREQSSEFARLRQQPDTSPTEIEEARQALLWDTRIFDERRQSLTYVCEVPVLIEQRAFGLGRAIASAL</sequence>
<feature type="region of interest" description="Disordered" evidence="1">
    <location>
        <begin position="39"/>
        <end position="86"/>
    </location>
</feature>
<organism evidence="2">
    <name type="scientific">marine sediment metagenome</name>
    <dbReference type="NCBI Taxonomy" id="412755"/>
    <lineage>
        <taxon>unclassified sequences</taxon>
        <taxon>metagenomes</taxon>
        <taxon>ecological metagenomes</taxon>
    </lineage>
</organism>
<protein>
    <submittedName>
        <fullName evidence="2">Uncharacterized protein</fullName>
    </submittedName>
</protein>
<evidence type="ECO:0000256" key="1">
    <source>
        <dbReference type="SAM" id="MobiDB-lite"/>
    </source>
</evidence>